<evidence type="ECO:0000313" key="2">
    <source>
        <dbReference type="EMBL" id="XBY85607.1"/>
    </source>
</evidence>
<accession>A0AAU7YDF8</accession>
<sequence>MLDPPSITRQLYVKTWILKNAYLEAMSKATESSRTQGPVVQNDGLEEIDELFEAAGIEPVPVSEMMKAVEKLEEIKIPDEQLEDNDKTPAPSKRTMSTANQKERLRKFKGKEPAIEEEKPIVEDADKDDDGDYAESFATQHETAELREDFEKLSLRFKSLEEKVQLIIKERENLPVILNDMRADLNQSLTAFSDRMYAALEANSLNPAVQAALSTVENIRAEQADQLRVASSYLASDLKAGSPITVPGSSLKGKGKFKPTK</sequence>
<reference evidence="2" key="1">
    <citation type="submission" date="2024-05" db="EMBL/GenBank/DDBJ databases">
        <title>Viral Diversity and Horizontal Gene Transfer Among Viruses in Setosphaeria turcica Population from Northern Corn Leaf Blight of Maize.</title>
        <authorList>
            <person name="Jia J."/>
            <person name="Mu F."/>
        </authorList>
    </citation>
    <scope>NUCLEOTIDE SEQUENCE</scope>
    <source>
        <strain evidence="2">ZZ1</strain>
    </source>
</reference>
<dbReference type="EMBL" id="PP926276">
    <property type="protein sequence ID" value="XBY85607.1"/>
    <property type="molecule type" value="Viral_cRNA"/>
</dbReference>
<proteinExistence type="predicted"/>
<evidence type="ECO:0000256" key="1">
    <source>
        <dbReference type="SAM" id="MobiDB-lite"/>
    </source>
</evidence>
<feature type="region of interest" description="Disordered" evidence="1">
    <location>
        <begin position="77"/>
        <end position="133"/>
    </location>
</feature>
<feature type="compositionally biased region" description="Basic and acidic residues" evidence="1">
    <location>
        <begin position="77"/>
        <end position="87"/>
    </location>
</feature>
<name>A0AAU7YDF8_9MONO</name>
<feature type="compositionally biased region" description="Basic and acidic residues" evidence="1">
    <location>
        <begin position="110"/>
        <end position="124"/>
    </location>
</feature>
<organism evidence="2">
    <name type="scientific">Exserohilum turcicum mymonavirus 1</name>
    <dbReference type="NCBI Taxonomy" id="3229033"/>
    <lineage>
        <taxon>Viruses</taxon>
        <taxon>Riboviria</taxon>
        <taxon>Orthornavirae</taxon>
        <taxon>Negarnaviricota</taxon>
        <taxon>Haploviricotina</taxon>
        <taxon>Monjiviricetes</taxon>
        <taxon>Mononegavirales</taxon>
        <taxon>Mymonaviridae</taxon>
    </lineage>
</organism>
<protein>
    <submittedName>
        <fullName evidence="2">Uncharacterized protein</fullName>
    </submittedName>
</protein>
<feature type="region of interest" description="Disordered" evidence="1">
    <location>
        <begin position="239"/>
        <end position="261"/>
    </location>
</feature>